<dbReference type="KEGG" id="slt:Slit_0188"/>
<dbReference type="CDD" id="cd00093">
    <property type="entry name" value="HTH_XRE"/>
    <property type="match status" value="1"/>
</dbReference>
<organism evidence="7 8">
    <name type="scientific">Sideroxydans lithotrophicus (strain ES-1)</name>
    <dbReference type="NCBI Taxonomy" id="580332"/>
    <lineage>
        <taxon>Bacteria</taxon>
        <taxon>Pseudomonadati</taxon>
        <taxon>Pseudomonadota</taxon>
        <taxon>Betaproteobacteria</taxon>
        <taxon>Nitrosomonadales</taxon>
        <taxon>Gallionellaceae</taxon>
        <taxon>Sideroxydans</taxon>
    </lineage>
</organism>
<protein>
    <submittedName>
        <fullName evidence="7">Putative phage repressor</fullName>
    </submittedName>
</protein>
<dbReference type="HOGENOM" id="CLU_066192_1_2_4"/>
<keyword evidence="4" id="KW-0238">DNA-binding</keyword>
<dbReference type="GO" id="GO:0004252">
    <property type="term" value="F:serine-type endopeptidase activity"/>
    <property type="evidence" value="ECO:0007669"/>
    <property type="project" value="InterPro"/>
</dbReference>
<dbReference type="PROSITE" id="PS00501">
    <property type="entry name" value="SPASE_I_1"/>
    <property type="match status" value="1"/>
</dbReference>
<dbReference type="SUPFAM" id="SSF47413">
    <property type="entry name" value="lambda repressor-like DNA-binding domains"/>
    <property type="match status" value="1"/>
</dbReference>
<dbReference type="SUPFAM" id="SSF51306">
    <property type="entry name" value="LexA/Signal peptidase"/>
    <property type="match status" value="1"/>
</dbReference>
<dbReference type="InterPro" id="IPR039418">
    <property type="entry name" value="LexA-like"/>
</dbReference>
<dbReference type="InterPro" id="IPR010982">
    <property type="entry name" value="Lambda_DNA-bd_dom_sf"/>
</dbReference>
<evidence type="ECO:0000256" key="2">
    <source>
        <dbReference type="ARBA" id="ARBA00022801"/>
    </source>
</evidence>
<gene>
    <name evidence="7" type="ordered locus">Slit_0188</name>
</gene>
<dbReference type="PANTHER" id="PTHR40661:SF3">
    <property type="entry name" value="FELS-1 PROPHAGE TRANSCRIPTIONAL REGULATOR"/>
    <property type="match status" value="1"/>
</dbReference>
<keyword evidence="3" id="KW-0805">Transcription regulation</keyword>
<evidence type="ECO:0000313" key="7">
    <source>
        <dbReference type="EMBL" id="ADE10430.1"/>
    </source>
</evidence>
<keyword evidence="2" id="KW-0378">Hydrolase</keyword>
<dbReference type="InterPro" id="IPR001387">
    <property type="entry name" value="Cro/C1-type_HTH"/>
</dbReference>
<dbReference type="PANTHER" id="PTHR40661">
    <property type="match status" value="1"/>
</dbReference>
<evidence type="ECO:0000259" key="6">
    <source>
        <dbReference type="Pfam" id="PF00717"/>
    </source>
</evidence>
<evidence type="ECO:0000256" key="1">
    <source>
        <dbReference type="ARBA" id="ARBA00022670"/>
    </source>
</evidence>
<dbReference type="RefSeq" id="WP_013028329.1">
    <property type="nucleotide sequence ID" value="NC_013959.1"/>
</dbReference>
<dbReference type="eggNOG" id="COG1396">
    <property type="taxonomic scope" value="Bacteria"/>
</dbReference>
<evidence type="ECO:0000256" key="5">
    <source>
        <dbReference type="ARBA" id="ARBA00023163"/>
    </source>
</evidence>
<dbReference type="Gene3D" id="2.10.109.10">
    <property type="entry name" value="Umud Fragment, subunit A"/>
    <property type="match status" value="1"/>
</dbReference>
<evidence type="ECO:0000313" key="8">
    <source>
        <dbReference type="Proteomes" id="UP000001625"/>
    </source>
</evidence>
<dbReference type="AlphaFoldDB" id="D5CU95"/>
<name>D5CU95_SIDLE</name>
<dbReference type="CDD" id="cd06529">
    <property type="entry name" value="S24_LexA-like"/>
    <property type="match status" value="1"/>
</dbReference>
<evidence type="ECO:0000256" key="4">
    <source>
        <dbReference type="ARBA" id="ARBA00023125"/>
    </source>
</evidence>
<dbReference type="InterPro" id="IPR015927">
    <property type="entry name" value="Peptidase_S24_S26A/B/C"/>
</dbReference>
<dbReference type="InterPro" id="IPR036286">
    <property type="entry name" value="LexA/Signal_pep-like_sf"/>
</dbReference>
<dbReference type="GO" id="GO:0016020">
    <property type="term" value="C:membrane"/>
    <property type="evidence" value="ECO:0007669"/>
    <property type="project" value="InterPro"/>
</dbReference>
<feature type="domain" description="Peptidase S24/S26A/S26B/S26C" evidence="6">
    <location>
        <begin position="116"/>
        <end position="233"/>
    </location>
</feature>
<dbReference type="EMBL" id="CP001965">
    <property type="protein sequence ID" value="ADE10430.1"/>
    <property type="molecule type" value="Genomic_DNA"/>
</dbReference>
<dbReference type="STRING" id="580332.Slit_0188"/>
<dbReference type="InterPro" id="IPR019756">
    <property type="entry name" value="Pept_S26A_signal_pept_1_Ser-AS"/>
</dbReference>
<dbReference type="eggNOG" id="COG2932">
    <property type="taxonomic scope" value="Bacteria"/>
</dbReference>
<keyword evidence="1" id="KW-0645">Protease</keyword>
<reference evidence="7 8" key="1">
    <citation type="submission" date="2010-03" db="EMBL/GenBank/DDBJ databases">
        <title>Complete sequence of Sideroxydans lithotrophicus ES-1.</title>
        <authorList>
            <consortium name="US DOE Joint Genome Institute"/>
            <person name="Lucas S."/>
            <person name="Copeland A."/>
            <person name="Lapidus A."/>
            <person name="Cheng J.-F."/>
            <person name="Bruce D."/>
            <person name="Goodwin L."/>
            <person name="Pitluck S."/>
            <person name="Munk A.C."/>
            <person name="Detter J.C."/>
            <person name="Han C."/>
            <person name="Tapia R."/>
            <person name="Larimer F."/>
            <person name="Land M."/>
            <person name="Hauser L."/>
            <person name="Kyrpides N."/>
            <person name="Ivanova N."/>
            <person name="Emerson D."/>
            <person name="Woyke T."/>
        </authorList>
    </citation>
    <scope>NUCLEOTIDE SEQUENCE [LARGE SCALE GENOMIC DNA]</scope>
    <source>
        <strain evidence="7 8">ES-1</strain>
    </source>
</reference>
<dbReference type="Pfam" id="PF00717">
    <property type="entry name" value="Peptidase_S24"/>
    <property type="match status" value="1"/>
</dbReference>
<dbReference type="GO" id="GO:0006508">
    <property type="term" value="P:proteolysis"/>
    <property type="evidence" value="ECO:0007669"/>
    <property type="project" value="UniProtKB-KW"/>
</dbReference>
<accession>D5CU95</accession>
<evidence type="ECO:0000256" key="3">
    <source>
        <dbReference type="ARBA" id="ARBA00023015"/>
    </source>
</evidence>
<keyword evidence="8" id="KW-1185">Reference proteome</keyword>
<dbReference type="Gene3D" id="1.10.260.40">
    <property type="entry name" value="lambda repressor-like DNA-binding domains"/>
    <property type="match status" value="1"/>
</dbReference>
<dbReference type="Proteomes" id="UP000001625">
    <property type="component" value="Chromosome"/>
</dbReference>
<keyword evidence="5" id="KW-0804">Transcription</keyword>
<proteinExistence type="predicted"/>
<sequence length="242" mass="26717">MEASGSDIPDDIASRLRAFRLRTGKAQDVFALEIEIAYGTYKRLEAGDKPKSESLEKLRKAGLNINWLLSGEGEMLLSDQDQHRPYDLGRAPTVLTAGEPDGNYVAIDKYVNVNGSAGPGAEVHEEAIVKVRVDLRLLRERIGNNFGKIKIASVSGDSMEPTLSHGDQVLVDTSCSRFIDDAIYAIQQDGHLRFKRIQLKLDGSIVVKSDGSLNTETYSADEAQRFFVVGIVIPFKFGRFKI</sequence>
<dbReference type="GO" id="GO:0003677">
    <property type="term" value="F:DNA binding"/>
    <property type="evidence" value="ECO:0007669"/>
    <property type="project" value="UniProtKB-KW"/>
</dbReference>